<evidence type="ECO:0000256" key="10">
    <source>
        <dbReference type="ARBA" id="ARBA00023157"/>
    </source>
</evidence>
<feature type="transmembrane region" description="Helical" evidence="13">
    <location>
        <begin position="72"/>
        <end position="91"/>
    </location>
</feature>
<keyword evidence="2" id="KW-1003">Cell membrane</keyword>
<feature type="region of interest" description="Disordered" evidence="12">
    <location>
        <begin position="338"/>
        <end position="379"/>
    </location>
</feature>
<keyword evidence="6" id="KW-0560">Oxidoreductase</keyword>
<accession>A0A5C5VXK6</accession>
<evidence type="ECO:0000256" key="9">
    <source>
        <dbReference type="ARBA" id="ARBA00023136"/>
    </source>
</evidence>
<evidence type="ECO:0000256" key="12">
    <source>
        <dbReference type="SAM" id="MobiDB-lite"/>
    </source>
</evidence>
<keyword evidence="10" id="KW-1015">Disulfide bond</keyword>
<comment type="pathway">
    <text evidence="11">Porphyrin-containing compound metabolism.</text>
</comment>
<dbReference type="Pfam" id="PF02628">
    <property type="entry name" value="COX15-CtaA"/>
    <property type="match status" value="1"/>
</dbReference>
<evidence type="ECO:0000256" key="8">
    <source>
        <dbReference type="ARBA" id="ARBA00023133"/>
    </source>
</evidence>
<dbReference type="Proteomes" id="UP000318995">
    <property type="component" value="Unassembled WGS sequence"/>
</dbReference>
<evidence type="ECO:0000256" key="5">
    <source>
        <dbReference type="ARBA" id="ARBA00022989"/>
    </source>
</evidence>
<keyword evidence="5 13" id="KW-1133">Transmembrane helix</keyword>
<feature type="transmembrane region" description="Helical" evidence="13">
    <location>
        <begin position="174"/>
        <end position="194"/>
    </location>
</feature>
<evidence type="ECO:0000313" key="14">
    <source>
        <dbReference type="EMBL" id="TWT42867.1"/>
    </source>
</evidence>
<comment type="caution">
    <text evidence="14">The sequence shown here is derived from an EMBL/GenBank/DDBJ whole genome shotgun (WGS) entry which is preliminary data.</text>
</comment>
<dbReference type="GO" id="GO:0016020">
    <property type="term" value="C:membrane"/>
    <property type="evidence" value="ECO:0007669"/>
    <property type="project" value="UniProtKB-SubCell"/>
</dbReference>
<feature type="transmembrane region" description="Helical" evidence="13">
    <location>
        <begin position="103"/>
        <end position="124"/>
    </location>
</feature>
<dbReference type="AlphaFoldDB" id="A0A5C5VXK6"/>
<keyword evidence="9 13" id="KW-0472">Membrane</keyword>
<feature type="transmembrane region" description="Helical" evidence="13">
    <location>
        <begin position="12"/>
        <end position="32"/>
    </location>
</feature>
<gene>
    <name evidence="14" type="primary">ctaA</name>
    <name evidence="14" type="ORF">Pla111_25050</name>
</gene>
<evidence type="ECO:0000256" key="4">
    <source>
        <dbReference type="ARBA" id="ARBA00022723"/>
    </source>
</evidence>
<keyword evidence="7" id="KW-0408">Iron</keyword>
<dbReference type="GO" id="GO:0046872">
    <property type="term" value="F:metal ion binding"/>
    <property type="evidence" value="ECO:0007669"/>
    <property type="project" value="UniProtKB-KW"/>
</dbReference>
<dbReference type="OrthoDB" id="128939at2"/>
<dbReference type="GO" id="GO:0006784">
    <property type="term" value="P:heme A biosynthetic process"/>
    <property type="evidence" value="ECO:0007669"/>
    <property type="project" value="InterPro"/>
</dbReference>
<evidence type="ECO:0000256" key="11">
    <source>
        <dbReference type="ARBA" id="ARBA00023444"/>
    </source>
</evidence>
<evidence type="ECO:0000256" key="1">
    <source>
        <dbReference type="ARBA" id="ARBA00004141"/>
    </source>
</evidence>
<evidence type="ECO:0000256" key="13">
    <source>
        <dbReference type="SAM" id="Phobius"/>
    </source>
</evidence>
<evidence type="ECO:0000256" key="7">
    <source>
        <dbReference type="ARBA" id="ARBA00023004"/>
    </source>
</evidence>
<feature type="transmembrane region" description="Helical" evidence="13">
    <location>
        <begin position="206"/>
        <end position="227"/>
    </location>
</feature>
<evidence type="ECO:0000256" key="6">
    <source>
        <dbReference type="ARBA" id="ARBA00023002"/>
    </source>
</evidence>
<evidence type="ECO:0000313" key="15">
    <source>
        <dbReference type="Proteomes" id="UP000318995"/>
    </source>
</evidence>
<evidence type="ECO:0000256" key="3">
    <source>
        <dbReference type="ARBA" id="ARBA00022692"/>
    </source>
</evidence>
<keyword evidence="15" id="KW-1185">Reference proteome</keyword>
<dbReference type="PANTHER" id="PTHR35457">
    <property type="entry name" value="HEME A SYNTHASE"/>
    <property type="match status" value="1"/>
</dbReference>
<dbReference type="RefSeq" id="WP_146574741.1">
    <property type="nucleotide sequence ID" value="NZ_SJPH01000005.1"/>
</dbReference>
<dbReference type="PANTHER" id="PTHR35457:SF1">
    <property type="entry name" value="HEME A SYNTHASE"/>
    <property type="match status" value="1"/>
</dbReference>
<dbReference type="InterPro" id="IPR003780">
    <property type="entry name" value="COX15/CtaA_fam"/>
</dbReference>
<keyword evidence="4" id="KW-0479">Metal-binding</keyword>
<comment type="subcellular location">
    <subcellularLocation>
        <location evidence="1">Membrane</location>
        <topology evidence="1">Multi-pass membrane protein</topology>
    </subcellularLocation>
</comment>
<reference evidence="14 15" key="1">
    <citation type="submission" date="2019-02" db="EMBL/GenBank/DDBJ databases">
        <title>Deep-cultivation of Planctomycetes and their phenomic and genomic characterization uncovers novel biology.</title>
        <authorList>
            <person name="Wiegand S."/>
            <person name="Jogler M."/>
            <person name="Boedeker C."/>
            <person name="Pinto D."/>
            <person name="Vollmers J."/>
            <person name="Rivas-Marin E."/>
            <person name="Kohn T."/>
            <person name="Peeters S.H."/>
            <person name="Heuer A."/>
            <person name="Rast P."/>
            <person name="Oberbeckmann S."/>
            <person name="Bunk B."/>
            <person name="Jeske O."/>
            <person name="Meyerdierks A."/>
            <person name="Storesund J.E."/>
            <person name="Kallscheuer N."/>
            <person name="Luecker S."/>
            <person name="Lage O.M."/>
            <person name="Pohl T."/>
            <person name="Merkel B.J."/>
            <person name="Hornburger P."/>
            <person name="Mueller R.-W."/>
            <person name="Bruemmer F."/>
            <person name="Labrenz M."/>
            <person name="Spormann A.M."/>
            <person name="Op Den Camp H."/>
            <person name="Overmann J."/>
            <person name="Amann R."/>
            <person name="Jetten M.S.M."/>
            <person name="Mascher T."/>
            <person name="Medema M.H."/>
            <person name="Devos D.P."/>
            <person name="Kaster A.-K."/>
            <person name="Ovreas L."/>
            <person name="Rohde M."/>
            <person name="Galperin M.Y."/>
            <person name="Jogler C."/>
        </authorList>
    </citation>
    <scope>NUCLEOTIDE SEQUENCE [LARGE SCALE GENOMIC DNA]</scope>
    <source>
        <strain evidence="14 15">Pla111</strain>
    </source>
</reference>
<name>A0A5C5VXK6_9BACT</name>
<dbReference type="GO" id="GO:0016491">
    <property type="term" value="F:oxidoreductase activity"/>
    <property type="evidence" value="ECO:0007669"/>
    <property type="project" value="UniProtKB-KW"/>
</dbReference>
<proteinExistence type="predicted"/>
<organism evidence="14 15">
    <name type="scientific">Botrimarina hoheduenensis</name>
    <dbReference type="NCBI Taxonomy" id="2528000"/>
    <lineage>
        <taxon>Bacteria</taxon>
        <taxon>Pseudomonadati</taxon>
        <taxon>Planctomycetota</taxon>
        <taxon>Planctomycetia</taxon>
        <taxon>Pirellulales</taxon>
        <taxon>Lacipirellulaceae</taxon>
        <taxon>Botrimarina</taxon>
    </lineage>
</organism>
<protein>
    <submittedName>
        <fullName evidence="14">Heme A synthase</fullName>
    </submittedName>
</protein>
<keyword evidence="3 13" id="KW-0812">Transmembrane</keyword>
<feature type="transmembrane region" description="Helical" evidence="13">
    <location>
        <begin position="130"/>
        <end position="153"/>
    </location>
</feature>
<dbReference type="InterPro" id="IPR050450">
    <property type="entry name" value="COX15/CtaA_HemeA_synthase"/>
</dbReference>
<keyword evidence="8" id="KW-0350">Heme biosynthesis</keyword>
<feature type="transmembrane region" description="Helical" evidence="13">
    <location>
        <begin position="239"/>
        <end position="260"/>
    </location>
</feature>
<evidence type="ECO:0000256" key="2">
    <source>
        <dbReference type="ARBA" id="ARBA00022475"/>
    </source>
</evidence>
<sequence length="379" mass="40126">MKQAAAESPWPYRGAWLLCGLTFPLIWVGGLITTTDAGMAVPDWPGTYGYNLLLYPWQTWFFGPWDLFIEHGHRLLASLVGLLTIALLVIVRRSGEPRQVVRLAWIALGLVCLQGALGGFRVLLNARYLALVHGATGPLFFAVTVLLVAATRPTPARLLPATRSQRAPTLSQRGWLIAILPALVYTQLILGATLRHTPESSGAWAFALHVQAHLAMAAVVAVVALVVAFSEARAGRGRVAALLAAVLVGQISLGLATWVAKYRYPHWADPTTTLTAAAENAPLELPRLRGWAERMAPGTIQPPTAGGFTETTIVTAHSAIGSLLLALAVGRAAGLGVSTGRAGKSPPDGQDALAEAVRASETQASGPPQPPRRESSLLA</sequence>
<dbReference type="EMBL" id="SJPH01000005">
    <property type="protein sequence ID" value="TWT42867.1"/>
    <property type="molecule type" value="Genomic_DNA"/>
</dbReference>